<organism evidence="6 7">
    <name type="scientific">Geodia barretti</name>
    <name type="common">Barrett's horny sponge</name>
    <dbReference type="NCBI Taxonomy" id="519541"/>
    <lineage>
        <taxon>Eukaryota</taxon>
        <taxon>Metazoa</taxon>
        <taxon>Porifera</taxon>
        <taxon>Demospongiae</taxon>
        <taxon>Heteroscleromorpha</taxon>
        <taxon>Tetractinellida</taxon>
        <taxon>Astrophorina</taxon>
        <taxon>Geodiidae</taxon>
        <taxon>Geodia</taxon>
    </lineage>
</organism>
<gene>
    <name evidence="6" type="ORF">GBAR_LOCUS23232</name>
</gene>
<dbReference type="InterPro" id="IPR026249">
    <property type="entry name" value="CASTOR_fam"/>
</dbReference>
<proteinExistence type="predicted"/>
<keyword evidence="4" id="KW-0472">Membrane</keyword>
<dbReference type="Gene3D" id="3.90.190.10">
    <property type="entry name" value="Protein tyrosine phosphatase superfamily"/>
    <property type="match status" value="1"/>
</dbReference>
<dbReference type="Gene3D" id="3.30.2130.10">
    <property type="entry name" value="VC0802-like"/>
    <property type="match status" value="2"/>
</dbReference>
<dbReference type="PRINTS" id="PR02078">
    <property type="entry name" value="GATSLIKEFMLY"/>
</dbReference>
<protein>
    <submittedName>
        <fullName evidence="6">Cytosolic arginine sensor for mTORC1 subunit 2</fullName>
    </submittedName>
</protein>
<name>A0AA35T5I8_GEOBA</name>
<keyword evidence="4" id="KW-0812">Transmembrane</keyword>
<feature type="region of interest" description="Disordered" evidence="3">
    <location>
        <begin position="104"/>
        <end position="124"/>
    </location>
</feature>
<dbReference type="PANTHER" id="PTHR31131">
    <property type="entry name" value="CHROMOSOME 1, WHOLE GENOME SHOTGUN SEQUENCE"/>
    <property type="match status" value="1"/>
</dbReference>
<dbReference type="EMBL" id="CASHTH010003217">
    <property type="protein sequence ID" value="CAI8041863.1"/>
    <property type="molecule type" value="Genomic_DNA"/>
</dbReference>
<dbReference type="PROSITE" id="PS50056">
    <property type="entry name" value="TYR_PHOSPHATASE_2"/>
    <property type="match status" value="1"/>
</dbReference>
<dbReference type="GO" id="GO:0004721">
    <property type="term" value="F:phosphoprotein phosphatase activity"/>
    <property type="evidence" value="ECO:0007669"/>
    <property type="project" value="InterPro"/>
</dbReference>
<dbReference type="Pfam" id="PF21389">
    <property type="entry name" value="CASTOR1_ACT-like"/>
    <property type="match status" value="1"/>
</dbReference>
<keyword evidence="2" id="KW-0963">Cytoplasm</keyword>
<evidence type="ECO:0000256" key="2">
    <source>
        <dbReference type="ARBA" id="ARBA00022490"/>
    </source>
</evidence>
<dbReference type="AlphaFoldDB" id="A0AA35T5I8"/>
<dbReference type="PROSITE" id="PS00383">
    <property type="entry name" value="TYR_PHOSPHATASE_1"/>
    <property type="match status" value="1"/>
</dbReference>
<dbReference type="Proteomes" id="UP001174909">
    <property type="component" value="Unassembled WGS sequence"/>
</dbReference>
<evidence type="ECO:0000313" key="7">
    <source>
        <dbReference type="Proteomes" id="UP001174909"/>
    </source>
</evidence>
<dbReference type="InterPro" id="IPR027795">
    <property type="entry name" value="CASTOR_ACT_dom"/>
</dbReference>
<dbReference type="InterPro" id="IPR026893">
    <property type="entry name" value="Tyr/Ser_Pase_IphP-type"/>
</dbReference>
<evidence type="ECO:0000256" key="3">
    <source>
        <dbReference type="SAM" id="MobiDB-lite"/>
    </source>
</evidence>
<feature type="domain" description="Tyrosine specific protein phosphatases" evidence="5">
    <location>
        <begin position="202"/>
        <end position="268"/>
    </location>
</feature>
<dbReference type="GO" id="GO:0005829">
    <property type="term" value="C:cytosol"/>
    <property type="evidence" value="ECO:0007669"/>
    <property type="project" value="UniProtKB-SubCell"/>
</dbReference>
<dbReference type="InterPro" id="IPR049479">
    <property type="entry name" value="CASTOR1_ACT-like"/>
</dbReference>
<comment type="subcellular location">
    <subcellularLocation>
        <location evidence="1">Cytoplasm</location>
        <location evidence="1">Cytosol</location>
    </subcellularLocation>
</comment>
<evidence type="ECO:0000313" key="6">
    <source>
        <dbReference type="EMBL" id="CAI8041863.1"/>
    </source>
</evidence>
<keyword evidence="4" id="KW-1133">Transmembrane helix</keyword>
<dbReference type="Pfam" id="PF13840">
    <property type="entry name" value="ACT_7"/>
    <property type="match status" value="2"/>
</dbReference>
<dbReference type="SUPFAM" id="SSF55021">
    <property type="entry name" value="ACT-like"/>
    <property type="match status" value="2"/>
</dbReference>
<dbReference type="InterPro" id="IPR045865">
    <property type="entry name" value="ACT-like_dom_sf"/>
</dbReference>
<evidence type="ECO:0000256" key="4">
    <source>
        <dbReference type="SAM" id="Phobius"/>
    </source>
</evidence>
<reference evidence="6" key="1">
    <citation type="submission" date="2023-03" db="EMBL/GenBank/DDBJ databases">
        <authorList>
            <person name="Steffen K."/>
            <person name="Cardenas P."/>
        </authorList>
    </citation>
    <scope>NUCLEOTIDE SEQUENCE</scope>
</reference>
<evidence type="ECO:0000256" key="1">
    <source>
        <dbReference type="ARBA" id="ARBA00004514"/>
    </source>
</evidence>
<dbReference type="InterPro" id="IPR000387">
    <property type="entry name" value="Tyr_Pase_dom"/>
</dbReference>
<dbReference type="PANTHER" id="PTHR31131:SF6">
    <property type="entry name" value="CASTOR ACT DOMAIN-CONTAINING PROTEIN"/>
    <property type="match status" value="1"/>
</dbReference>
<comment type="caution">
    <text evidence="6">The sequence shown here is derived from an EMBL/GenBank/DDBJ whole genome shotgun (WGS) entry which is preliminary data.</text>
</comment>
<sequence>MTDMEDDCTFQNLPNFRQAGGKGLVTSSGQRVKDGLIYRSSRTDFLTEDETTLFNRLGIKAIIDLRRKSEYERSDGEKLLDSAYPPCVIERGRLAELRPSMRWGSQLKKRQQKSQSSPESSKTGPCFKGKRYLVNMLTMDLIWAIFTKVNFFVRYLSLMLVAVDWLFGCHYFVKFFYWAVINRQTMASQYVEILEFTKRAVVDILRVVTEEENVPVLIHCAHGKDRTGLIVALILSCLGVDDDIIAEDYAPGLECIKERLWQETVQRYGVKKEFVKAEADTMREVLAELRKRLLLRLFNGESTRRNNFFSFSDTSTDYSLVLDKELLEILKSHGSGHHVHVAEGTWRPLVVEVGALGSVTGVSKIAASVIAPLADHNVSVFCVSTNQDDYVLVREQELHKALRCLSGMFRIVSDSETLRDQSLVESVISKTTVYPSPASHLKSIMHPCDPVPRPIVHPYICSKSSFNICSIVPQALPSVGMVLLDLMLYNKRSTVDGSFFSLSIVDDDISMVIDCRDVDRFPEGSLYHTEGTWKLLRIGEGPLGFDECGIVAQVSAPLAHAEISTYYICTYFTDHTLLFNVRDWMSAIHRYTVRGHMLPENTIGKALRLLHERLSSKISNEVHVGTEGMVASAVETVPADSLLENGLHASAVRLGCDGLSLSAVNGVESNGILINSSI</sequence>
<feature type="compositionally biased region" description="Low complexity" evidence="3">
    <location>
        <begin position="113"/>
        <end position="122"/>
    </location>
</feature>
<dbReference type="InterPro" id="IPR051719">
    <property type="entry name" value="CASTOR_mTORC1"/>
</dbReference>
<dbReference type="InterPro" id="IPR016130">
    <property type="entry name" value="Tyr_Pase_AS"/>
</dbReference>
<keyword evidence="7" id="KW-1185">Reference proteome</keyword>
<feature type="transmembrane region" description="Helical" evidence="4">
    <location>
        <begin position="159"/>
        <end position="180"/>
    </location>
</feature>
<dbReference type="InterPro" id="IPR029021">
    <property type="entry name" value="Prot-tyrosine_phosphatase-like"/>
</dbReference>
<evidence type="ECO:0000259" key="5">
    <source>
        <dbReference type="PROSITE" id="PS50056"/>
    </source>
</evidence>
<dbReference type="Pfam" id="PF13350">
    <property type="entry name" value="Y_phosphatase3"/>
    <property type="match status" value="2"/>
</dbReference>
<accession>A0AA35T5I8</accession>
<dbReference type="SUPFAM" id="SSF52799">
    <property type="entry name" value="(Phosphotyrosine protein) phosphatases II"/>
    <property type="match status" value="1"/>
</dbReference>